<dbReference type="EMBL" id="SPSB01000001">
    <property type="protein sequence ID" value="TFV97676.1"/>
    <property type="molecule type" value="Genomic_DNA"/>
</dbReference>
<dbReference type="Proteomes" id="UP000297647">
    <property type="component" value="Unassembled WGS sequence"/>
</dbReference>
<accession>A0A4Y9R2I1</accession>
<comment type="caution">
    <text evidence="2">The sequence shown here is derived from an EMBL/GenBank/DDBJ whole genome shotgun (WGS) entry which is preliminary data.</text>
</comment>
<dbReference type="Pfam" id="PF02368">
    <property type="entry name" value="Big_2"/>
    <property type="match status" value="1"/>
</dbReference>
<dbReference type="InterPro" id="IPR008979">
    <property type="entry name" value="Galactose-bd-like_sf"/>
</dbReference>
<evidence type="ECO:0000313" key="2">
    <source>
        <dbReference type="EMBL" id="TFV97676.1"/>
    </source>
</evidence>
<dbReference type="SUPFAM" id="SSF49785">
    <property type="entry name" value="Galactose-binding domain-like"/>
    <property type="match status" value="2"/>
</dbReference>
<evidence type="ECO:0000313" key="3">
    <source>
        <dbReference type="Proteomes" id="UP000297647"/>
    </source>
</evidence>
<sequence length="492" mass="53914">MGVKDIYPYPYWEVMIFNIKKRLDMKNKHIFLFSSLLIFSTIGCVREEFDDLPRARYSRTADIFTDNFVGLGSDFYFPYQGAKPDVFSVDDNESYEGTSSIRIDVPDADDPGGNFAGAIFRIDGAGRDLQDFNALTFYARASQAATISEIGFGQDFLGDTYRAFRTDVKFTTNWQKFVIPIPDPSKLLEERGVFQFAAGGIGPEGEEVGFSFWIDELRFENLSSLAQPLPKINNGENQEVNSFSGVTFPVTGTSVTLNFDGLDISVVASPAYFNFTSSNPSVATVNNQGQVSVIGAGNSTITASLGSDATEIDALGSLTVNSPGQFIGAPTPPARNAEDVVSIFSDAYTNVQVDNYNGFFQFATTQGGLTNIAGENIISYTNLNFVSVNMFNSPDVNASEMTHLHLDINVRENVDPGDFIRVQIINNNGPTETSGAVNLGNYKPLVSEEWISYDIPMSDFGGLGTANDVDLIFFISDGTVSDIFVDNIYFYR</sequence>
<dbReference type="AlphaFoldDB" id="A0A4Y9R2I1"/>
<proteinExistence type="predicted"/>
<protein>
    <recommendedName>
        <fullName evidence="1">BIG2 domain-containing protein</fullName>
    </recommendedName>
</protein>
<organism evidence="2 3">
    <name type="scientific">Algoriphagus kandeliae</name>
    <dbReference type="NCBI Taxonomy" id="2562278"/>
    <lineage>
        <taxon>Bacteria</taxon>
        <taxon>Pseudomonadati</taxon>
        <taxon>Bacteroidota</taxon>
        <taxon>Cytophagia</taxon>
        <taxon>Cytophagales</taxon>
        <taxon>Cyclobacteriaceae</taxon>
        <taxon>Algoriphagus</taxon>
    </lineage>
</organism>
<feature type="domain" description="BIG2" evidence="1">
    <location>
        <begin position="272"/>
        <end position="306"/>
    </location>
</feature>
<name>A0A4Y9R2I1_9BACT</name>
<gene>
    <name evidence="2" type="ORF">E4S40_03250</name>
</gene>
<reference evidence="2 3" key="1">
    <citation type="submission" date="2019-03" db="EMBL/GenBank/DDBJ databases">
        <title>Algoriphagus sp. nov, a new strain isolated from root system soil of mangrove plant Kandelia.</title>
        <authorList>
            <person name="Yin Q."/>
            <person name="Wang K."/>
            <person name="Song Z."/>
        </authorList>
    </citation>
    <scope>NUCLEOTIDE SEQUENCE [LARGE SCALE GENOMIC DNA]</scope>
    <source>
        <strain evidence="2 3">XY-J91</strain>
    </source>
</reference>
<keyword evidence="3" id="KW-1185">Reference proteome</keyword>
<dbReference type="InterPro" id="IPR008964">
    <property type="entry name" value="Invasin/intimin_cell_adhesion"/>
</dbReference>
<dbReference type="Gene3D" id="2.60.120.430">
    <property type="entry name" value="Galactose-binding lectin"/>
    <property type="match status" value="2"/>
</dbReference>
<dbReference type="SUPFAM" id="SSF49373">
    <property type="entry name" value="Invasin/intimin cell-adhesion fragments"/>
    <property type="match status" value="1"/>
</dbReference>
<evidence type="ECO:0000259" key="1">
    <source>
        <dbReference type="Pfam" id="PF02368"/>
    </source>
</evidence>
<dbReference type="InterPro" id="IPR003343">
    <property type="entry name" value="Big_2"/>
</dbReference>
<dbReference type="Gene3D" id="2.60.40.1080">
    <property type="match status" value="1"/>
</dbReference>